<organism evidence="8 9">
    <name type="scientific">Microbacterium phyllosphaerae</name>
    <dbReference type="NCBI Taxonomy" id="124798"/>
    <lineage>
        <taxon>Bacteria</taxon>
        <taxon>Bacillati</taxon>
        <taxon>Actinomycetota</taxon>
        <taxon>Actinomycetes</taxon>
        <taxon>Micrococcales</taxon>
        <taxon>Microbacteriaceae</taxon>
        <taxon>Microbacterium</taxon>
    </lineage>
</organism>
<name>A0ABS4WKG4_9MICO</name>
<comment type="similarity">
    <text evidence="3">Belongs to the aldolase class II family. AraD/FucA subfamily.</text>
</comment>
<dbReference type="Proteomes" id="UP000703720">
    <property type="component" value="Unassembled WGS sequence"/>
</dbReference>
<accession>A0ABS4WKG4</accession>
<reference evidence="8 9" key="1">
    <citation type="submission" date="2021-03" db="EMBL/GenBank/DDBJ databases">
        <title>Sequencing the genomes of 1000 actinobacteria strains.</title>
        <authorList>
            <person name="Klenk H.-P."/>
        </authorList>
    </citation>
    <scope>NUCLEOTIDE SEQUENCE [LARGE SCALE GENOMIC DNA]</scope>
    <source>
        <strain evidence="8 9">DSM 13468</strain>
    </source>
</reference>
<keyword evidence="8" id="KW-0413">Isomerase</keyword>
<dbReference type="Gene3D" id="3.40.225.10">
    <property type="entry name" value="Class II aldolase/adducin N-terminal domain"/>
    <property type="match status" value="1"/>
</dbReference>
<evidence type="ECO:0000256" key="3">
    <source>
        <dbReference type="ARBA" id="ARBA00010037"/>
    </source>
</evidence>
<evidence type="ECO:0000256" key="2">
    <source>
        <dbReference type="ARBA" id="ARBA00001947"/>
    </source>
</evidence>
<feature type="domain" description="Class II aldolase/adducin N-terminal" evidence="7">
    <location>
        <begin position="27"/>
        <end position="210"/>
    </location>
</feature>
<keyword evidence="9" id="KW-1185">Reference proteome</keyword>
<gene>
    <name evidence="8" type="ORF">JOF42_000036</name>
</gene>
<dbReference type="PANTHER" id="PTHR22789">
    <property type="entry name" value="FUCULOSE PHOSPHATE ALDOLASE"/>
    <property type="match status" value="1"/>
</dbReference>
<keyword evidence="6" id="KW-0862">Zinc</keyword>
<evidence type="ECO:0000256" key="4">
    <source>
        <dbReference type="ARBA" id="ARBA00013186"/>
    </source>
</evidence>
<dbReference type="GO" id="GO:0008742">
    <property type="term" value="F:L-ribulose-phosphate 4-epimerase activity"/>
    <property type="evidence" value="ECO:0007669"/>
    <property type="project" value="UniProtKB-EC"/>
</dbReference>
<evidence type="ECO:0000256" key="6">
    <source>
        <dbReference type="ARBA" id="ARBA00022833"/>
    </source>
</evidence>
<dbReference type="Pfam" id="PF00596">
    <property type="entry name" value="Aldolase_II"/>
    <property type="match status" value="1"/>
</dbReference>
<evidence type="ECO:0000256" key="5">
    <source>
        <dbReference type="ARBA" id="ARBA00022723"/>
    </source>
</evidence>
<protein>
    <recommendedName>
        <fullName evidence="4">L-ribulose-5-phosphate 4-epimerase</fullName>
        <ecNumber evidence="4">5.1.3.4</ecNumber>
    </recommendedName>
</protein>
<evidence type="ECO:0000256" key="1">
    <source>
        <dbReference type="ARBA" id="ARBA00001726"/>
    </source>
</evidence>
<dbReference type="SMART" id="SM01007">
    <property type="entry name" value="Aldolase_II"/>
    <property type="match status" value="1"/>
</dbReference>
<dbReference type="NCBIfam" id="NF005123">
    <property type="entry name" value="PRK06557.1"/>
    <property type="match status" value="1"/>
</dbReference>
<evidence type="ECO:0000313" key="9">
    <source>
        <dbReference type="Proteomes" id="UP000703720"/>
    </source>
</evidence>
<dbReference type="PANTHER" id="PTHR22789:SF8">
    <property type="entry name" value="L-RIBULOSE-5-PHOSPHATE 4-EPIMERASE SGBE"/>
    <property type="match status" value="1"/>
</dbReference>
<dbReference type="InterPro" id="IPR001303">
    <property type="entry name" value="Aldolase_II/adducin_N"/>
</dbReference>
<dbReference type="SUPFAM" id="SSF53639">
    <property type="entry name" value="AraD/HMP-PK domain-like"/>
    <property type="match status" value="1"/>
</dbReference>
<comment type="caution">
    <text evidence="8">The sequence shown here is derived from an EMBL/GenBank/DDBJ whole genome shotgun (WGS) entry which is preliminary data.</text>
</comment>
<proteinExistence type="inferred from homology"/>
<dbReference type="EMBL" id="JAGIOA010000001">
    <property type="protein sequence ID" value="MBP2376541.1"/>
    <property type="molecule type" value="Genomic_DNA"/>
</dbReference>
<keyword evidence="5" id="KW-0479">Metal-binding</keyword>
<dbReference type="InterPro" id="IPR036409">
    <property type="entry name" value="Aldolase_II/adducin_N_sf"/>
</dbReference>
<dbReference type="EC" id="5.1.3.4" evidence="4"/>
<dbReference type="InterPro" id="IPR050197">
    <property type="entry name" value="Aldolase_class_II_sugar_metab"/>
</dbReference>
<comment type="cofactor">
    <cofactor evidence="2">
        <name>Zn(2+)</name>
        <dbReference type="ChEBI" id="CHEBI:29105"/>
    </cofactor>
</comment>
<sequence>MSNEAPAFSDENAFSPEIAAAIQAVREDVARLHGELVRYDLIVWTGGNVSGRVPGADLFVIKPSGVSYDDLAPENMILCDLDGAVIPGTPGSERSPSSDTAAHAYVYRHMPEVGGVVHTHSTFAVAWAARGEEIPCVITAMADEFGGPIPVGPFAIIGDDSIGRGIVQTLSGHRSRAVLMQNHGPFTIGVDAKDAVKAAVMVEDVARTVHYAREAGPLIPIPQEAIDSLFNRYQNIYGQNSDARR</sequence>
<evidence type="ECO:0000313" key="8">
    <source>
        <dbReference type="EMBL" id="MBP2376541.1"/>
    </source>
</evidence>
<evidence type="ECO:0000259" key="7">
    <source>
        <dbReference type="SMART" id="SM01007"/>
    </source>
</evidence>
<comment type="catalytic activity">
    <reaction evidence="1">
        <text>L-ribulose 5-phosphate = D-xylulose 5-phosphate</text>
        <dbReference type="Rhea" id="RHEA:22368"/>
        <dbReference type="ChEBI" id="CHEBI:57737"/>
        <dbReference type="ChEBI" id="CHEBI:58226"/>
        <dbReference type="EC" id="5.1.3.4"/>
    </reaction>
</comment>